<evidence type="ECO:0000313" key="4">
    <source>
        <dbReference type="Proteomes" id="UP000002035"/>
    </source>
</evidence>
<dbReference type="EMBL" id="DS995701">
    <property type="protein sequence ID" value="EEQ27661.1"/>
    <property type="molecule type" value="Genomic_DNA"/>
</dbReference>
<keyword evidence="2" id="KW-1133">Transmembrane helix</keyword>
<accession>C5FCX7</accession>
<proteinExistence type="predicted"/>
<dbReference type="GeneID" id="9225669"/>
<dbReference type="HOGENOM" id="CLU_1758387_0_0_1"/>
<reference evidence="4" key="1">
    <citation type="journal article" date="2012" name="MBio">
        <title>Comparative genome analysis of Trichophyton rubrum and related dermatophytes reveals candidate genes involved in infection.</title>
        <authorList>
            <person name="Martinez D.A."/>
            <person name="Oliver B.G."/>
            <person name="Graeser Y."/>
            <person name="Goldberg J.M."/>
            <person name="Li W."/>
            <person name="Martinez-Rossi N.M."/>
            <person name="Monod M."/>
            <person name="Shelest E."/>
            <person name="Barton R.C."/>
            <person name="Birch E."/>
            <person name="Brakhage A.A."/>
            <person name="Chen Z."/>
            <person name="Gurr S.J."/>
            <person name="Heiman D."/>
            <person name="Heitman J."/>
            <person name="Kosti I."/>
            <person name="Rossi A."/>
            <person name="Saif S."/>
            <person name="Samalova M."/>
            <person name="Saunders C.W."/>
            <person name="Shea T."/>
            <person name="Summerbell R.C."/>
            <person name="Xu J."/>
            <person name="Young S."/>
            <person name="Zeng Q."/>
            <person name="Birren B.W."/>
            <person name="Cuomo C.A."/>
            <person name="White T.C."/>
        </authorList>
    </citation>
    <scope>NUCLEOTIDE SEQUENCE [LARGE SCALE GENOMIC DNA]</scope>
    <source>
        <strain evidence="4">ATCC MYA-4605 / CBS 113480</strain>
    </source>
</reference>
<evidence type="ECO:0000256" key="1">
    <source>
        <dbReference type="SAM" id="MobiDB-lite"/>
    </source>
</evidence>
<dbReference type="Proteomes" id="UP000002035">
    <property type="component" value="Unassembled WGS sequence"/>
</dbReference>
<keyword evidence="4" id="KW-1185">Reference proteome</keyword>
<gene>
    <name evidence="3" type="ORF">MCYG_00549</name>
</gene>
<dbReference type="AlphaFoldDB" id="C5FCX7"/>
<evidence type="ECO:0000313" key="3">
    <source>
        <dbReference type="EMBL" id="EEQ27661.1"/>
    </source>
</evidence>
<feature type="compositionally biased region" description="Basic and acidic residues" evidence="1">
    <location>
        <begin position="16"/>
        <end position="31"/>
    </location>
</feature>
<evidence type="ECO:0000256" key="2">
    <source>
        <dbReference type="SAM" id="Phobius"/>
    </source>
</evidence>
<protein>
    <submittedName>
        <fullName evidence="3">Uncharacterized protein</fullName>
    </submittedName>
</protein>
<dbReference type="VEuPathDB" id="FungiDB:MCYG_00549"/>
<feature type="region of interest" description="Disordered" evidence="1">
    <location>
        <begin position="1"/>
        <end position="38"/>
    </location>
</feature>
<sequence length="148" mass="16319">MGPRPGGYLIYSSSQESEKWSRAQDRRRNEISEGGEESTRARFLPQGHLAAAGMMPKGIPANGHRTWGRSSNRDVVGSMISHGREVSHGWIFLRLLVCMHLFSCGLLMVYVLWADKGVLIDPNCGVLQFAVLTSMDELGNQIEQVGGC</sequence>
<feature type="transmembrane region" description="Helical" evidence="2">
    <location>
        <begin position="91"/>
        <end position="113"/>
    </location>
</feature>
<name>C5FCX7_ARTOC</name>
<keyword evidence="2" id="KW-0472">Membrane</keyword>
<organism evidence="3 4">
    <name type="scientific">Arthroderma otae (strain ATCC MYA-4605 / CBS 113480)</name>
    <name type="common">Microsporum canis</name>
    <dbReference type="NCBI Taxonomy" id="554155"/>
    <lineage>
        <taxon>Eukaryota</taxon>
        <taxon>Fungi</taxon>
        <taxon>Dikarya</taxon>
        <taxon>Ascomycota</taxon>
        <taxon>Pezizomycotina</taxon>
        <taxon>Eurotiomycetes</taxon>
        <taxon>Eurotiomycetidae</taxon>
        <taxon>Onygenales</taxon>
        <taxon>Arthrodermataceae</taxon>
        <taxon>Microsporum</taxon>
    </lineage>
</organism>
<keyword evidence="2" id="KW-0812">Transmembrane</keyword>
<dbReference type="RefSeq" id="XP_002850445.1">
    <property type="nucleotide sequence ID" value="XM_002850399.1"/>
</dbReference>